<proteinExistence type="predicted"/>
<keyword evidence="3" id="KW-1185">Reference proteome</keyword>
<comment type="caution">
    <text evidence="2">The sequence shown here is derived from an EMBL/GenBank/DDBJ whole genome shotgun (WGS) entry which is preliminary data.</text>
</comment>
<sequence>MKKLQIIILSLIITSTFLNANAQKAAYYPQVPFDSLQAKSMLALGTSSIEGVAITGPKTALGYRAPLAPKIKAANVQVTLFPVTTYFEEWYQLRKKEENKKTNVFMSQEAFRWRITVQTDEYGRFKFAKMKPGKYFIQAIAGYTKSGTTPVYRGSGYNNYGGRTDYYEYQDYTNNYTDRLEKFVEVTRDGQALEIKLK</sequence>
<reference evidence="2 3" key="1">
    <citation type="submission" date="2019-02" db="EMBL/GenBank/DDBJ databases">
        <title>Pedobacter sp. RP-3-11 sp. nov., isolated from Arctic soil.</title>
        <authorList>
            <person name="Dahal R.H."/>
        </authorList>
    </citation>
    <scope>NUCLEOTIDE SEQUENCE [LARGE SCALE GENOMIC DNA]</scope>
    <source>
        <strain evidence="2 3">RP-3-11</strain>
    </source>
</reference>
<evidence type="ECO:0000313" key="3">
    <source>
        <dbReference type="Proteomes" id="UP000291485"/>
    </source>
</evidence>
<evidence type="ECO:0000256" key="1">
    <source>
        <dbReference type="SAM" id="SignalP"/>
    </source>
</evidence>
<evidence type="ECO:0008006" key="4">
    <source>
        <dbReference type="Google" id="ProtNLM"/>
    </source>
</evidence>
<dbReference type="OrthoDB" id="6058208at2"/>
<feature type="chain" id="PRO_5020680669" description="Carboxypeptidase regulatory-like domain-containing protein" evidence="1">
    <location>
        <begin position="21"/>
        <end position="198"/>
    </location>
</feature>
<dbReference type="RefSeq" id="WP_131561408.1">
    <property type="nucleotide sequence ID" value="NZ_SJSN01000016.1"/>
</dbReference>
<feature type="signal peptide" evidence="1">
    <location>
        <begin position="1"/>
        <end position="20"/>
    </location>
</feature>
<dbReference type="Proteomes" id="UP000291485">
    <property type="component" value="Unassembled WGS sequence"/>
</dbReference>
<gene>
    <name evidence="2" type="ORF">EZ449_17825</name>
</gene>
<dbReference type="SUPFAM" id="SSF117074">
    <property type="entry name" value="Hypothetical protein PA1324"/>
    <property type="match status" value="1"/>
</dbReference>
<organism evidence="2 3">
    <name type="scientific">Pedobacter frigidisoli</name>
    <dbReference type="NCBI Taxonomy" id="2530455"/>
    <lineage>
        <taxon>Bacteria</taxon>
        <taxon>Pseudomonadati</taxon>
        <taxon>Bacteroidota</taxon>
        <taxon>Sphingobacteriia</taxon>
        <taxon>Sphingobacteriales</taxon>
        <taxon>Sphingobacteriaceae</taxon>
        <taxon>Pedobacter</taxon>
    </lineage>
</organism>
<evidence type="ECO:0000313" key="2">
    <source>
        <dbReference type="EMBL" id="TCD04169.1"/>
    </source>
</evidence>
<protein>
    <recommendedName>
        <fullName evidence="4">Carboxypeptidase regulatory-like domain-containing protein</fullName>
    </recommendedName>
</protein>
<name>A0A4R0NVK0_9SPHI</name>
<dbReference type="AlphaFoldDB" id="A0A4R0NVK0"/>
<accession>A0A4R0NVK0</accession>
<dbReference type="EMBL" id="SJSN01000016">
    <property type="protein sequence ID" value="TCD04169.1"/>
    <property type="molecule type" value="Genomic_DNA"/>
</dbReference>
<keyword evidence="1" id="KW-0732">Signal</keyword>